<comment type="caution">
    <text evidence="2">The sequence shown here is derived from an EMBL/GenBank/DDBJ whole genome shotgun (WGS) entry which is preliminary data.</text>
</comment>
<dbReference type="VEuPathDB" id="TriTrypDB:TcCLB.507165.40"/>
<dbReference type="AlphaFoldDB" id="A0A2V2UZ61"/>
<dbReference type="VEuPathDB" id="TriTrypDB:TcBrA4_0024790"/>
<dbReference type="VEuPathDB" id="TriTrypDB:TcCLB.507793.30"/>
<dbReference type="VEuPathDB" id="TriTrypDB:TCSYLVIO_008127"/>
<dbReference type="VEuPathDB" id="TriTrypDB:C3747_76g155"/>
<organism evidence="2 3">
    <name type="scientific">Trypanosoma cruzi</name>
    <dbReference type="NCBI Taxonomy" id="5693"/>
    <lineage>
        <taxon>Eukaryota</taxon>
        <taxon>Discoba</taxon>
        <taxon>Euglenozoa</taxon>
        <taxon>Kinetoplastea</taxon>
        <taxon>Metakinetoplastina</taxon>
        <taxon>Trypanosomatida</taxon>
        <taxon>Trypanosomatidae</taxon>
        <taxon>Trypanosoma</taxon>
        <taxon>Schizotrypanum</taxon>
    </lineage>
</organism>
<evidence type="ECO:0000256" key="1">
    <source>
        <dbReference type="SAM" id="MobiDB-lite"/>
    </source>
</evidence>
<dbReference type="VEuPathDB" id="TriTrypDB:BCY84_11851"/>
<feature type="region of interest" description="Disordered" evidence="1">
    <location>
        <begin position="10"/>
        <end position="44"/>
    </location>
</feature>
<accession>A0A2V2UZ61</accession>
<proteinExistence type="predicted"/>
<dbReference type="VEuPathDB" id="TriTrypDB:Tc_MARK_7094"/>
<dbReference type="VEuPathDB" id="TriTrypDB:TcG_08315"/>
<dbReference type="Proteomes" id="UP000246121">
    <property type="component" value="Unassembled WGS sequence"/>
</dbReference>
<protein>
    <submittedName>
        <fullName evidence="2">Uncharacterized protein</fullName>
    </submittedName>
</protein>
<dbReference type="VEuPathDB" id="TriTrypDB:C4B63_90g45"/>
<evidence type="ECO:0000313" key="3">
    <source>
        <dbReference type="Proteomes" id="UP000246121"/>
    </source>
</evidence>
<dbReference type="VEuPathDB" id="TriTrypDB:TcCL_NonESM13324"/>
<gene>
    <name evidence="2" type="ORF">C4B63_90g45</name>
</gene>
<feature type="compositionally biased region" description="Polar residues" evidence="1">
    <location>
        <begin position="23"/>
        <end position="33"/>
    </location>
</feature>
<dbReference type="EMBL" id="PRFA01000090">
    <property type="protein sequence ID" value="PWU87513.1"/>
    <property type="molecule type" value="Genomic_DNA"/>
</dbReference>
<sequence>MPGSEVYCKEEAHGQGLEGTEVPTRTNPFSSVQGRCDSVRSRGSTQTEDDRVIFAEEIKKGRENVVAAVLNCTSLVKSRPVFHKFKAESERRALLSSLELLLRLYFLDCENKALLSAIRGLRNQLADLRNQDVFGCARGKYPEVYILYEFFSLRKLLLNWGKLGTDNQIAAMETALKLVVLVKSLAYMALEAHLRAAKEKPQLVEKSVTNIVACLDQACCDTPYGFFSVCCNVIPAVHPHYKSPVGKLAPELALKEEEGETDDDNITSPEDEFVGRVIGLAHPLSKKRMMDRPESRQVQGARQRHTAKVKKEHNVCCSKYHTQYSTAERHASKECQFCVVCHMMEILFNGYTKKCCWGHDPSENRIAFHLKRYPRVYEAALQRLAKWRQGFSLPPCKSIF</sequence>
<evidence type="ECO:0000313" key="2">
    <source>
        <dbReference type="EMBL" id="PWU87513.1"/>
    </source>
</evidence>
<reference evidence="2 3" key="1">
    <citation type="journal article" date="2018" name="Microb. Genom.">
        <title>Expanding an expanded genome: long-read sequencing of Trypanosoma cruzi.</title>
        <authorList>
            <person name="Berna L."/>
            <person name="Rodriguez M."/>
            <person name="Chiribao M.L."/>
            <person name="Parodi-Talice A."/>
            <person name="Pita S."/>
            <person name="Rijo G."/>
            <person name="Alvarez-Valin F."/>
            <person name="Robello C."/>
        </authorList>
    </citation>
    <scope>NUCLEOTIDE SEQUENCE [LARGE SCALE GENOMIC DNA]</scope>
    <source>
        <strain evidence="2 3">Dm28c</strain>
    </source>
</reference>
<dbReference type="VEuPathDB" id="TriTrypDB:TCDM_02304"/>
<dbReference type="OrthoDB" id="247474at2759"/>
<dbReference type="VEuPathDB" id="TriTrypDB:ECC02_007439"/>
<name>A0A2V2UZ61_TRYCR</name>